<accession>A0ABR9IC13</accession>
<gene>
    <name evidence="1" type="ORF">H4696_007812</name>
</gene>
<proteinExistence type="predicted"/>
<dbReference type="RefSeq" id="WP_143264953.1">
    <property type="nucleotide sequence ID" value="NZ_JADBEG010000001.1"/>
</dbReference>
<comment type="caution">
    <text evidence="1">The sequence shown here is derived from an EMBL/GenBank/DDBJ whole genome shotgun (WGS) entry which is preliminary data.</text>
</comment>
<dbReference type="EMBL" id="JADBEG010000001">
    <property type="protein sequence ID" value="MBE1500712.1"/>
    <property type="molecule type" value="Genomic_DNA"/>
</dbReference>
<dbReference type="Proteomes" id="UP000631670">
    <property type="component" value="Unassembled WGS sequence"/>
</dbReference>
<organism evidence="1 2">
    <name type="scientific">Amycolatopsis lexingtonensis</name>
    <dbReference type="NCBI Taxonomy" id="218822"/>
    <lineage>
        <taxon>Bacteria</taxon>
        <taxon>Bacillati</taxon>
        <taxon>Actinomycetota</taxon>
        <taxon>Actinomycetes</taxon>
        <taxon>Pseudonocardiales</taxon>
        <taxon>Pseudonocardiaceae</taxon>
        <taxon>Amycolatopsis</taxon>
    </lineage>
</organism>
<evidence type="ECO:0000313" key="1">
    <source>
        <dbReference type="EMBL" id="MBE1500712.1"/>
    </source>
</evidence>
<evidence type="ECO:0000313" key="2">
    <source>
        <dbReference type="Proteomes" id="UP000631670"/>
    </source>
</evidence>
<keyword evidence="2" id="KW-1185">Reference proteome</keyword>
<sequence>MPLINGQPVLRNLQAIRDLIRNFVIFTQVDVTPLPDGSPAVGIPITDGMIGAVSDGGRCWHLLEMTLDRSKNEWTCRQSFPLADHEDLQKAASGALQYLINHLCAAVQNPEAPIVNRADAAGKLHSIMARMAGS</sequence>
<protein>
    <submittedName>
        <fullName evidence="1">Uncharacterized protein</fullName>
    </submittedName>
</protein>
<name>A0ABR9IC13_9PSEU</name>
<reference evidence="1 2" key="1">
    <citation type="submission" date="2020-10" db="EMBL/GenBank/DDBJ databases">
        <title>Sequencing the genomes of 1000 actinobacteria strains.</title>
        <authorList>
            <person name="Klenk H.-P."/>
        </authorList>
    </citation>
    <scope>NUCLEOTIDE SEQUENCE [LARGE SCALE GENOMIC DNA]</scope>
    <source>
        <strain evidence="1 2">DSM 44653</strain>
    </source>
</reference>